<name>A0A9X3LZX2_9CORY</name>
<dbReference type="GeneID" id="81704919"/>
<evidence type="ECO:0000313" key="3">
    <source>
        <dbReference type="Proteomes" id="UP001146439"/>
    </source>
</evidence>
<dbReference type="Proteomes" id="UP001146439">
    <property type="component" value="Unassembled WGS sequence"/>
</dbReference>
<dbReference type="EMBL" id="JAKMUZ010000034">
    <property type="protein sequence ID" value="MCZ9297150.1"/>
    <property type="molecule type" value="Genomic_DNA"/>
</dbReference>
<protein>
    <submittedName>
        <fullName evidence="2">ParA family protein</fullName>
    </submittedName>
</protein>
<dbReference type="SUPFAM" id="SSF52540">
    <property type="entry name" value="P-loop containing nucleoside triphosphate hydrolases"/>
    <property type="match status" value="1"/>
</dbReference>
<dbReference type="InterPro" id="IPR050678">
    <property type="entry name" value="DNA_Partitioning_ATPase"/>
</dbReference>
<dbReference type="RefSeq" id="WP_011116990.1">
    <property type="nucleotide sequence ID" value="NZ_JAKMUZ010000034.1"/>
</dbReference>
<sequence length="208" mass="23012">MPVISCLNAKGGTGKTTSAINLAAVAAYRGYTVHVLDADAEQGTASEWIEYANDAFEENPNAPHVDVEVEAVNRGILARKVKKYSDDLVIIDGPPSNHSMSELIIENSDFVVIPTTGTHTDMAQTWKIIDVIPEGKHYAVLPTIWDKRKSTADRARKVLEDEGIPVIWPGVESRAYFDRQFGHWPRNSAKELHGYPAIFDKIIAQITN</sequence>
<evidence type="ECO:0000313" key="2">
    <source>
        <dbReference type="EMBL" id="MCZ9297150.1"/>
    </source>
</evidence>
<evidence type="ECO:0000259" key="1">
    <source>
        <dbReference type="Pfam" id="PF01656"/>
    </source>
</evidence>
<dbReference type="Pfam" id="PF01656">
    <property type="entry name" value="CbiA"/>
    <property type="match status" value="1"/>
</dbReference>
<dbReference type="Gene3D" id="3.40.50.300">
    <property type="entry name" value="P-loop containing nucleotide triphosphate hydrolases"/>
    <property type="match status" value="1"/>
</dbReference>
<proteinExistence type="predicted"/>
<comment type="caution">
    <text evidence="2">The sequence shown here is derived from an EMBL/GenBank/DDBJ whole genome shotgun (WGS) entry which is preliminary data.</text>
</comment>
<feature type="domain" description="CobQ/CobB/MinD/ParA nucleotide binding" evidence="1">
    <location>
        <begin position="5"/>
        <end position="152"/>
    </location>
</feature>
<dbReference type="CDD" id="cd02042">
    <property type="entry name" value="ParAB_family"/>
    <property type="match status" value="1"/>
</dbReference>
<dbReference type="PANTHER" id="PTHR13696">
    <property type="entry name" value="P-LOOP CONTAINING NUCLEOSIDE TRIPHOSPHATE HYDROLASE"/>
    <property type="match status" value="1"/>
</dbReference>
<dbReference type="PANTHER" id="PTHR13696:SF99">
    <property type="entry name" value="COBYRINIC ACID AC-DIAMIDE SYNTHASE"/>
    <property type="match status" value="1"/>
</dbReference>
<dbReference type="InterPro" id="IPR027417">
    <property type="entry name" value="P-loop_NTPase"/>
</dbReference>
<dbReference type="InterPro" id="IPR002586">
    <property type="entry name" value="CobQ/CobB/MinD/ParA_Nub-bd_dom"/>
</dbReference>
<organism evidence="2 3">
    <name type="scientific">Corynebacterium yonathiae</name>
    <dbReference type="NCBI Taxonomy" id="2913504"/>
    <lineage>
        <taxon>Bacteria</taxon>
        <taxon>Bacillati</taxon>
        <taxon>Actinomycetota</taxon>
        <taxon>Actinomycetes</taxon>
        <taxon>Mycobacteriales</taxon>
        <taxon>Corynebacteriaceae</taxon>
        <taxon>Corynebacterium</taxon>
    </lineage>
</organism>
<reference evidence="2" key="1">
    <citation type="submission" date="2022-02" db="EMBL/GenBank/DDBJ databases">
        <title>Corynebacterium sp. from urogenital microbiome.</title>
        <authorList>
            <person name="Cappelli E.A."/>
            <person name="Ribeiro T.G."/>
            <person name="Peixe L."/>
        </authorList>
    </citation>
    <scope>NUCLEOTIDE SEQUENCE</scope>
    <source>
        <strain evidence="2">C21Ua_68</strain>
    </source>
</reference>
<dbReference type="AlphaFoldDB" id="A0A9X3LZX2"/>
<gene>
    <name evidence="2" type="ORF">L8V22_11460</name>
</gene>
<accession>A0A9X3LZX2</accession>
<dbReference type="PIRSF" id="PIRSF009320">
    <property type="entry name" value="Nuc_binding_HP_1000"/>
    <property type="match status" value="1"/>
</dbReference>